<evidence type="ECO:0000259" key="3">
    <source>
        <dbReference type="Pfam" id="PF12850"/>
    </source>
</evidence>
<dbReference type="Proteomes" id="UP000483362">
    <property type="component" value="Unassembled WGS sequence"/>
</dbReference>
<dbReference type="GO" id="GO:0016787">
    <property type="term" value="F:hydrolase activity"/>
    <property type="evidence" value="ECO:0007669"/>
    <property type="project" value="UniProtKB-UniRule"/>
</dbReference>
<keyword evidence="5" id="KW-1185">Reference proteome</keyword>
<name>A0A6L5XAM3_9BACT</name>
<protein>
    <recommendedName>
        <fullName evidence="2">Phosphoesterase</fullName>
        <ecNumber evidence="2">3.1.4.-</ecNumber>
    </recommendedName>
</protein>
<dbReference type="Gene3D" id="3.60.21.10">
    <property type="match status" value="1"/>
</dbReference>
<feature type="domain" description="Calcineurin-like phosphoesterase" evidence="3">
    <location>
        <begin position="3"/>
        <end position="151"/>
    </location>
</feature>
<dbReference type="InterPro" id="IPR000979">
    <property type="entry name" value="Phosphodiesterase_MJ0936/Vps29"/>
</dbReference>
<dbReference type="GO" id="GO:0046872">
    <property type="term" value="F:metal ion binding"/>
    <property type="evidence" value="ECO:0007669"/>
    <property type="project" value="UniProtKB-KW"/>
</dbReference>
<dbReference type="EC" id="3.1.4.-" evidence="2"/>
<dbReference type="InterPro" id="IPR024654">
    <property type="entry name" value="Calcineurin-like_PHP_lpxH"/>
</dbReference>
<dbReference type="NCBIfam" id="TIGR00040">
    <property type="entry name" value="yfcE"/>
    <property type="match status" value="1"/>
</dbReference>
<accession>A0A6L5XAM3</accession>
<proteinExistence type="inferred from homology"/>
<comment type="similarity">
    <text evidence="1 2">Belongs to the metallophosphoesterase superfamily. YfcE family.</text>
</comment>
<dbReference type="AlphaFoldDB" id="A0A6L5XAM3"/>
<evidence type="ECO:0000313" key="4">
    <source>
        <dbReference type="EMBL" id="MSS16293.1"/>
    </source>
</evidence>
<gene>
    <name evidence="4" type="ORF">FYJ29_00675</name>
</gene>
<dbReference type="InterPro" id="IPR029052">
    <property type="entry name" value="Metallo-depent_PP-like"/>
</dbReference>
<dbReference type="Pfam" id="PF12850">
    <property type="entry name" value="Metallophos_2"/>
    <property type="match status" value="1"/>
</dbReference>
<evidence type="ECO:0000313" key="5">
    <source>
        <dbReference type="Proteomes" id="UP000483362"/>
    </source>
</evidence>
<comment type="caution">
    <text evidence="4">The sequence shown here is derived from an EMBL/GenBank/DDBJ whole genome shotgun (WGS) entry which is preliminary data.</text>
</comment>
<evidence type="ECO:0000256" key="2">
    <source>
        <dbReference type="RuleBase" id="RU362039"/>
    </source>
</evidence>
<dbReference type="SUPFAM" id="SSF56300">
    <property type="entry name" value="Metallo-dependent phosphatases"/>
    <property type="match status" value="1"/>
</dbReference>
<organism evidence="4 5">
    <name type="scientific">Sodaliphilus pleomorphus</name>
    <dbReference type="NCBI Taxonomy" id="2606626"/>
    <lineage>
        <taxon>Bacteria</taxon>
        <taxon>Pseudomonadati</taxon>
        <taxon>Bacteroidota</taxon>
        <taxon>Bacteroidia</taxon>
        <taxon>Bacteroidales</taxon>
        <taxon>Muribaculaceae</taxon>
        <taxon>Sodaliphilus</taxon>
    </lineage>
</organism>
<keyword evidence="2" id="KW-0479">Metal-binding</keyword>
<evidence type="ECO:0000256" key="1">
    <source>
        <dbReference type="ARBA" id="ARBA00008950"/>
    </source>
</evidence>
<comment type="cofactor">
    <cofactor evidence="2">
        <name>a divalent metal cation</name>
        <dbReference type="ChEBI" id="CHEBI:60240"/>
    </cofactor>
</comment>
<dbReference type="RefSeq" id="WP_154327921.1">
    <property type="nucleotide sequence ID" value="NZ_CP045696.1"/>
</dbReference>
<dbReference type="EMBL" id="VULT01000001">
    <property type="protein sequence ID" value="MSS16293.1"/>
    <property type="molecule type" value="Genomic_DNA"/>
</dbReference>
<sequence>MKKIGIISDTHSYWDPRYVEHFKDCDEIWHAGDIGNEQVALRLAQLVPTFRAVYGNADGGLLRRDYKALEIFETEGVKVVMTHIGGYPGRYAPGIKSRLELSRPKIFVCGHSHILKVIPDRQLGVLTINPGAAGKQGWQRVRTLVTLELDAGNIAGCQVIELADDRDHPLGEILG</sequence>
<reference evidence="4 5" key="1">
    <citation type="submission" date="2019-08" db="EMBL/GenBank/DDBJ databases">
        <title>In-depth cultivation of the pig gut microbiome towards novel bacterial diversity and tailored functional studies.</title>
        <authorList>
            <person name="Wylensek D."/>
            <person name="Hitch T.C.A."/>
            <person name="Clavel T."/>
        </authorList>
    </citation>
    <scope>NUCLEOTIDE SEQUENCE [LARGE SCALE GENOMIC DNA]</scope>
    <source>
        <strain evidence="4 5">Oil-RF-744-WCA-WT-10</strain>
    </source>
</reference>